<dbReference type="Pfam" id="PF00847">
    <property type="entry name" value="AP2"/>
    <property type="match status" value="2"/>
</dbReference>
<keyword evidence="2" id="KW-0805">Transcription regulation</keyword>
<accession>A0A1J1H167</accession>
<evidence type="ECO:0000259" key="8">
    <source>
        <dbReference type="Pfam" id="PF14733"/>
    </source>
</evidence>
<feature type="compositionally biased region" description="Low complexity" evidence="6">
    <location>
        <begin position="24"/>
        <end position="40"/>
    </location>
</feature>
<feature type="region of interest" description="Disordered" evidence="6">
    <location>
        <begin position="955"/>
        <end position="982"/>
    </location>
</feature>
<feature type="compositionally biased region" description="Basic and acidic residues" evidence="6">
    <location>
        <begin position="1283"/>
        <end position="1301"/>
    </location>
</feature>
<feature type="region of interest" description="Disordered" evidence="6">
    <location>
        <begin position="1190"/>
        <end position="1306"/>
    </location>
</feature>
<dbReference type="Pfam" id="PF14733">
    <property type="entry name" value="ACDC"/>
    <property type="match status" value="1"/>
</dbReference>
<keyword evidence="5" id="KW-0539">Nucleus</keyword>
<feature type="domain" description="AP2-coincident C-terminal" evidence="8">
    <location>
        <begin position="2078"/>
        <end position="2167"/>
    </location>
</feature>
<evidence type="ECO:0000256" key="4">
    <source>
        <dbReference type="ARBA" id="ARBA00023163"/>
    </source>
</evidence>
<keyword evidence="10" id="KW-1185">Reference proteome</keyword>
<dbReference type="GO" id="GO:0003677">
    <property type="term" value="F:DNA binding"/>
    <property type="evidence" value="ECO:0007669"/>
    <property type="project" value="UniProtKB-KW"/>
</dbReference>
<dbReference type="GO" id="GO:0003700">
    <property type="term" value="F:DNA-binding transcription factor activity"/>
    <property type="evidence" value="ECO:0007669"/>
    <property type="project" value="InterPro"/>
</dbReference>
<comment type="caution">
    <text evidence="9">The sequence shown here is derived from an EMBL/GenBank/DDBJ whole genome shotgun (WGS) entry which is preliminary data.</text>
</comment>
<feature type="compositionally biased region" description="Low complexity" evidence="6">
    <location>
        <begin position="1204"/>
        <end position="1216"/>
    </location>
</feature>
<feature type="compositionally biased region" description="Acidic residues" evidence="6">
    <location>
        <begin position="957"/>
        <end position="973"/>
    </location>
</feature>
<feature type="domain" description="AP2/ERF" evidence="7">
    <location>
        <begin position="1879"/>
        <end position="1927"/>
    </location>
</feature>
<feature type="compositionally biased region" description="Basic and acidic residues" evidence="6">
    <location>
        <begin position="1236"/>
        <end position="1259"/>
    </location>
</feature>
<evidence type="ECO:0000313" key="10">
    <source>
        <dbReference type="Proteomes" id="UP000220797"/>
    </source>
</evidence>
<dbReference type="Proteomes" id="UP000220797">
    <property type="component" value="Unassembled WGS sequence"/>
</dbReference>
<feature type="compositionally biased region" description="Basic and acidic residues" evidence="6">
    <location>
        <begin position="1"/>
        <end position="15"/>
    </location>
</feature>
<comment type="subcellular location">
    <subcellularLocation>
        <location evidence="1">Nucleus</location>
    </subcellularLocation>
</comment>
<evidence type="ECO:0000256" key="2">
    <source>
        <dbReference type="ARBA" id="ARBA00023015"/>
    </source>
</evidence>
<evidence type="ECO:0000256" key="1">
    <source>
        <dbReference type="ARBA" id="ARBA00004123"/>
    </source>
</evidence>
<keyword evidence="3" id="KW-0238">DNA-binding</keyword>
<dbReference type="RefSeq" id="XP_028529832.1">
    <property type="nucleotide sequence ID" value="XM_028673373.1"/>
</dbReference>
<dbReference type="InterPro" id="IPR001471">
    <property type="entry name" value="AP2/ERF_dom"/>
</dbReference>
<evidence type="ECO:0000256" key="5">
    <source>
        <dbReference type="ARBA" id="ARBA00023242"/>
    </source>
</evidence>
<feature type="compositionally biased region" description="Low complexity" evidence="6">
    <location>
        <begin position="271"/>
        <end position="280"/>
    </location>
</feature>
<evidence type="ECO:0000313" key="9">
    <source>
        <dbReference type="EMBL" id="CRG97029.1"/>
    </source>
</evidence>
<evidence type="ECO:0000256" key="3">
    <source>
        <dbReference type="ARBA" id="ARBA00023125"/>
    </source>
</evidence>
<keyword evidence="4" id="KW-0804">Transcription</keyword>
<feature type="region of interest" description="Disordered" evidence="6">
    <location>
        <begin position="901"/>
        <end position="923"/>
    </location>
</feature>
<dbReference type="InterPro" id="IPR028078">
    <property type="entry name" value="ACDC"/>
</dbReference>
<feature type="compositionally biased region" description="Low complexity" evidence="6">
    <location>
        <begin position="1526"/>
        <end position="1539"/>
    </location>
</feature>
<reference evidence="9" key="1">
    <citation type="submission" date="2015-04" db="EMBL/GenBank/DDBJ databases">
        <authorList>
            <consortium name="Pathogen Informatics"/>
        </authorList>
    </citation>
    <scope>NUCLEOTIDE SEQUENCE [LARGE SCALE GENOMIC DNA]</scope>
    <source>
        <strain evidence="9">8A</strain>
    </source>
</reference>
<dbReference type="EMBL" id="CVMV01000083">
    <property type="protein sequence ID" value="CRG97029.1"/>
    <property type="molecule type" value="Genomic_DNA"/>
</dbReference>
<protein>
    <submittedName>
        <fullName evidence="9">Transcription factor with AP2 domain(S), putative</fullName>
    </submittedName>
</protein>
<feature type="region of interest" description="Disordered" evidence="6">
    <location>
        <begin position="257"/>
        <end position="280"/>
    </location>
</feature>
<feature type="domain" description="AP2/ERF" evidence="7">
    <location>
        <begin position="1975"/>
        <end position="2026"/>
    </location>
</feature>
<evidence type="ECO:0000259" key="7">
    <source>
        <dbReference type="Pfam" id="PF00847"/>
    </source>
</evidence>
<feature type="region of interest" description="Disordered" evidence="6">
    <location>
        <begin position="1520"/>
        <end position="1539"/>
    </location>
</feature>
<feature type="region of interest" description="Disordered" evidence="6">
    <location>
        <begin position="1367"/>
        <end position="1387"/>
    </location>
</feature>
<evidence type="ECO:0000256" key="6">
    <source>
        <dbReference type="SAM" id="MobiDB-lite"/>
    </source>
</evidence>
<dbReference type="Gene3D" id="1.20.5.2050">
    <property type="match status" value="2"/>
</dbReference>
<feature type="compositionally biased region" description="Basic and acidic residues" evidence="6">
    <location>
        <begin position="1219"/>
        <end position="1228"/>
    </location>
</feature>
<dbReference type="VEuPathDB" id="PlasmoDB:PGAL8A_00460900"/>
<organism evidence="9 10">
    <name type="scientific">Plasmodium gallinaceum</name>
    <dbReference type="NCBI Taxonomy" id="5849"/>
    <lineage>
        <taxon>Eukaryota</taxon>
        <taxon>Sar</taxon>
        <taxon>Alveolata</taxon>
        <taxon>Apicomplexa</taxon>
        <taxon>Aconoidasida</taxon>
        <taxon>Haemosporida</taxon>
        <taxon>Plasmodiidae</taxon>
        <taxon>Plasmodium</taxon>
        <taxon>Plasmodium (Haemamoeba)</taxon>
    </lineage>
</organism>
<dbReference type="OrthoDB" id="371759at2759"/>
<feature type="region of interest" description="Disordered" evidence="6">
    <location>
        <begin position="1"/>
        <end position="40"/>
    </location>
</feature>
<name>A0A1J1H167_PLAGA</name>
<dbReference type="GeneID" id="39733142"/>
<proteinExistence type="predicted"/>
<gene>
    <name evidence="9" type="primary">ApiAP2</name>
    <name evidence="9" type="ORF">PGAL8A_00460900</name>
</gene>
<sequence length="2200" mass="258737">MNDEKCIKEKSSKIEKLKKKKGPKINNNNQSKNGNYENNESNENLCFSKYYEENKTTNSSYDLMNVININKINEDIMKNNYLCNRTFQGAYSFSEEDCNLNVNINRSLHGNQMQIKNHENICNNDETSYSSNFNSSLIKLINMNCNSFLDTNNYNKSINKQASHDETKSNIEDLNVCVNEKYDKKKDTKIKDKSKTSIENPNDYNEMNNTLDNSCFMNKLKMFQEATYKSREKSIINNFNDNKNTYDKCVFEKPLRKKKKRNSEDKKRNESNNVNNSNKNTNKIFYNININNLNNKNCMNIPTCDIENFSKKNENLLNDNITKNILENMNYLCSLNTCVDKNNGKARILNKKSNVDYVKNIIRDINKLHKVHNNSNNDNNINLKNNNDNMDQLSSIKENNSYINLLNINKYGEENSMKCLYNSDNLYLCSSKINNNSNNCNTSLKEDSVLYQNNDNILSNQGKNENNAKNDIFVLPLKNNIDISEKYVQNINIVSSSNNISEKILNNDEYKKNNSSMNEYEYYKCSFKNYEDNNIDLSKSQINKGKSFNLNQNNYNNENKNSNSNNNINMNNCINNYINDIGYEINDNKKLRNIENDPCLNSCKVINQNKKKNLINIINENNSEINNSENKVCIIKKKVSKHNNETKKSNDIYKDDNSNYSNEKIAYKDIYNNENLTNCFINNYSSYKTPVKKKGNENQDNSLDNVTSVNEIITNICEILQNNTTDNKINKKLENSPSPKLMNINYHDKNNNINKNENKNLKNYMDSIDNKNYHLLYNKDNDKYNYMNNNEKNDNEIFNTLEKQNTDKLKSNDTLLLLKNLSHNDKFSCLKNIQEEQFDYLKRNGEILKNSNFFSDTQIETNIDDPSLYSKKKNQSINFQIEETFNYEIDKTENEEIKENEKVKREKSFNQYEKSEDDNEHKRNKDICNKVSHCIESKKGKRDCINENYQKTKENDNGEMYEEGYEEEDEEDNKEEKENFEKEEEFVEGYFEDIKNSIEEKRNVKRKLNNKECKGKNQKKMMNNTKKNSSKNNCELHKHKKNVHDNFSKNKNHIYIDHYNDISKTIFNLNNPNIDDFTKNKLLEMIKKPFFSDNGKMHIYYEKERKQMQNGKDMKYIKKVTKNGNENLNNLKKNKNILKNYISFFNRDKELKKENSKEFFEQNENMQHIMKKYHEDNFFNNSDYIYKNQGCEELGNNPHEDNENNPNNKRLRANINLSSEKKTKEKIGNQESSNEDFDKYNNNDIKSIEKKKNNNERENFPMNTTKDRSKRNRIKINNNEDNEERRKSIKMENEGDRRINENNENLNTNKSGKEILYNDNDICTQKFSKNEIFNNTQLKDDDSNKKENAIFVNEKQNFPTYLQKSKYQKNYSENEEEKLNIEGEDDEDSNDYIASSIKKYDSDDICNKNFHKKVSKEKKQKMYLCDIMKSDDLKKINDNYFKLHSNLASNLLSTSTSSSYSNDNVKVSLSNYEMRKLSSNSCINKIFLEDELHNNLGMNFLLNKNCSLYDNNKKNVEGKTSVSIDNNSTSNETNINENNNGNGISGEECIIKNKSFLSEMQKNVIKEIQIENKFTHNLVLNNKYVNEECVMNDNKIIEKREVKDKLKNDEILKKSENPFYLKLNENNDLIQHMKNDNLCCNKDILCKNISKKNSQTLKGYDTLKMNANKYYTSNSQLKGRMLFKSKSYSDNDNFLSLHMKRKMSSYSDYKEFDTLHLKKYKLLKNNYTKEKEFLLNRTNSLNINLNKVGDDILKHDIQNSCDNNNNIIKEKKLRHQVTNNNKLQEESFNTQTKNLCKELNENDTIIKDKDDNIENKKEETNETCNVVELTVKNEIDKKVCTLVNCPTHNPQNYTKSMAKKNDSQGDSVILKEENDELKRIPGVYYDKNSQRWFGEHKINGVKCAQSFAVKKHGCEEAKRLAIEWKKARIRGEVWDRFINKKKKNNNNNCLKASKSNRPSVEELRMKYLSMSKNMPKVRGVWFNSTPQRMGWVGQAYKKCKRIERIFSVNKYGFEGARKLAIAFRNSQKPSNEDSDEDSWSKDDKINVKNNEDNLNNYEYKSNFFSSINNIKNNNKIESKDIRINLCRDAILFILQDLETILELNIPLLNKNVNVYKICIKHHLNYLTLIKSEEQIIPYLTVFGDYIQRCILPTDLPYAELYVLIDSLIHNEILPSFDHKQNFCEYSATEDPGIITPSMLL</sequence>
<dbReference type="GO" id="GO:0005634">
    <property type="term" value="C:nucleus"/>
    <property type="evidence" value="ECO:0007669"/>
    <property type="project" value="UniProtKB-SubCell"/>
</dbReference>